<dbReference type="AlphaFoldDB" id="A0A6T5MNT8"/>
<dbReference type="GO" id="GO:0005794">
    <property type="term" value="C:Golgi apparatus"/>
    <property type="evidence" value="ECO:0007669"/>
    <property type="project" value="TreeGrafter"/>
</dbReference>
<comment type="subcellular location">
    <subcellularLocation>
        <location evidence="7">Endomembrane system</location>
        <topology evidence="7">Lipid-anchor</topology>
        <orientation evidence="7">Cytoplasmic side</orientation>
    </subcellularLocation>
</comment>
<dbReference type="CDD" id="cd14824">
    <property type="entry name" value="Longin"/>
    <property type="match status" value="1"/>
</dbReference>
<dbReference type="GO" id="GO:0006888">
    <property type="term" value="P:endoplasmic reticulum to Golgi vesicle-mediated transport"/>
    <property type="evidence" value="ECO:0007669"/>
    <property type="project" value="TreeGrafter"/>
</dbReference>
<dbReference type="Pfam" id="PF00957">
    <property type="entry name" value="Synaptobrevin"/>
    <property type="match status" value="1"/>
</dbReference>
<dbReference type="EMBL" id="HBIU01002521">
    <property type="protein sequence ID" value="CAE0621553.1"/>
    <property type="molecule type" value="Transcribed_RNA"/>
</dbReference>
<evidence type="ECO:0008006" key="12">
    <source>
        <dbReference type="Google" id="ProtNLM"/>
    </source>
</evidence>
<dbReference type="SMART" id="SM01270">
    <property type="entry name" value="Longin"/>
    <property type="match status" value="1"/>
</dbReference>
<sequence>MKIVSIAILRYGRDVEEPVMLTQACDLSSLGFFQRSGVRELLTFFSKLMVKRTEPGTRQTVQHNEFDYNVHTYVRADGLSGTVTADMEYPARVAFLLLTQLLDQYATELSGVWERETRNEVIAFPPADQALVQYQDPAAADKVTKIQRDLDQTTEILYNTIDNVLARGEKLDNLVERSDELSRQSKMFYSQAKRANSCCLIL</sequence>
<accession>A0A6T5MNT8</accession>
<keyword evidence="2" id="KW-0488">Methylation</keyword>
<keyword evidence="6" id="KW-0636">Prenylation</keyword>
<keyword evidence="8" id="KW-0175">Coiled coil</keyword>
<evidence type="ECO:0000259" key="9">
    <source>
        <dbReference type="PROSITE" id="PS50859"/>
    </source>
</evidence>
<evidence type="ECO:0000256" key="7">
    <source>
        <dbReference type="ARBA" id="ARBA00046278"/>
    </source>
</evidence>
<dbReference type="Gene3D" id="3.30.450.50">
    <property type="entry name" value="Longin domain"/>
    <property type="match status" value="1"/>
</dbReference>
<reference evidence="11" key="1">
    <citation type="submission" date="2021-01" db="EMBL/GenBank/DDBJ databases">
        <authorList>
            <person name="Corre E."/>
            <person name="Pelletier E."/>
            <person name="Niang G."/>
            <person name="Scheremetjew M."/>
            <person name="Finn R."/>
            <person name="Kale V."/>
            <person name="Holt S."/>
            <person name="Cochrane G."/>
            <person name="Meng A."/>
            <person name="Brown T."/>
            <person name="Cohen L."/>
        </authorList>
    </citation>
    <scope>NUCLEOTIDE SEQUENCE</scope>
    <source>
        <strain evidence="11">CCMP3107</strain>
    </source>
</reference>
<dbReference type="InterPro" id="IPR010908">
    <property type="entry name" value="Longin_dom"/>
</dbReference>
<gene>
    <name evidence="11" type="ORF">HAKA00212_LOCUS877</name>
</gene>
<keyword evidence="3" id="KW-0472">Membrane</keyword>
<comment type="similarity">
    <text evidence="1">Belongs to the synaptobrevin family.</text>
</comment>
<evidence type="ECO:0000256" key="8">
    <source>
        <dbReference type="PROSITE-ProRule" id="PRU00290"/>
    </source>
</evidence>
<feature type="domain" description="Longin" evidence="9">
    <location>
        <begin position="7"/>
        <end position="105"/>
    </location>
</feature>
<dbReference type="GO" id="GO:0005484">
    <property type="term" value="F:SNAP receptor activity"/>
    <property type="evidence" value="ECO:0007669"/>
    <property type="project" value="TreeGrafter"/>
</dbReference>
<dbReference type="PROSITE" id="PS50892">
    <property type="entry name" value="V_SNARE"/>
    <property type="match status" value="1"/>
</dbReference>
<dbReference type="Gene3D" id="1.20.5.110">
    <property type="match status" value="1"/>
</dbReference>
<dbReference type="InterPro" id="IPR001388">
    <property type="entry name" value="Synaptobrevin-like"/>
</dbReference>
<evidence type="ECO:0000256" key="2">
    <source>
        <dbReference type="ARBA" id="ARBA00022481"/>
    </source>
</evidence>
<dbReference type="InterPro" id="IPR042855">
    <property type="entry name" value="V_SNARE_CC"/>
</dbReference>
<evidence type="ECO:0000256" key="3">
    <source>
        <dbReference type="ARBA" id="ARBA00023136"/>
    </source>
</evidence>
<evidence type="ECO:0000256" key="4">
    <source>
        <dbReference type="ARBA" id="ARBA00023139"/>
    </source>
</evidence>
<dbReference type="Pfam" id="PF13774">
    <property type="entry name" value="Longin"/>
    <property type="match status" value="1"/>
</dbReference>
<dbReference type="SUPFAM" id="SSF64356">
    <property type="entry name" value="SNARE-like"/>
    <property type="match status" value="1"/>
</dbReference>
<feature type="domain" description="V-SNARE coiled-coil homology" evidence="10">
    <location>
        <begin position="142"/>
        <end position="202"/>
    </location>
</feature>
<dbReference type="PROSITE" id="PS50859">
    <property type="entry name" value="LONGIN"/>
    <property type="match status" value="1"/>
</dbReference>
<protein>
    <recommendedName>
        <fullName evidence="12">V-SNARE coiled-coil homology domain-containing protein</fullName>
    </recommendedName>
</protein>
<evidence type="ECO:0000256" key="6">
    <source>
        <dbReference type="ARBA" id="ARBA00023289"/>
    </source>
</evidence>
<keyword evidence="5" id="KW-0449">Lipoprotein</keyword>
<evidence type="ECO:0000259" key="10">
    <source>
        <dbReference type="PROSITE" id="PS50892"/>
    </source>
</evidence>
<dbReference type="InterPro" id="IPR011012">
    <property type="entry name" value="Longin-like_dom_sf"/>
</dbReference>
<evidence type="ECO:0000313" key="11">
    <source>
        <dbReference type="EMBL" id="CAE0621553.1"/>
    </source>
</evidence>
<proteinExistence type="inferred from homology"/>
<evidence type="ECO:0000256" key="5">
    <source>
        <dbReference type="ARBA" id="ARBA00023288"/>
    </source>
</evidence>
<keyword evidence="4" id="KW-0564">Palmitate</keyword>
<dbReference type="PANTHER" id="PTHR45806:SF1">
    <property type="entry name" value="SYNAPTOBREVIN HOMOLOG YKT6"/>
    <property type="match status" value="1"/>
</dbReference>
<organism evidence="11">
    <name type="scientific">Heterosigma akashiwo</name>
    <name type="common">Chromophytic alga</name>
    <name type="synonym">Heterosigma carterae</name>
    <dbReference type="NCBI Taxonomy" id="2829"/>
    <lineage>
        <taxon>Eukaryota</taxon>
        <taxon>Sar</taxon>
        <taxon>Stramenopiles</taxon>
        <taxon>Ochrophyta</taxon>
        <taxon>Raphidophyceae</taxon>
        <taxon>Chattonellales</taxon>
        <taxon>Chattonellaceae</taxon>
        <taxon>Heterosigma</taxon>
    </lineage>
</organism>
<dbReference type="PROSITE" id="PS00417">
    <property type="entry name" value="SYNAPTOBREVIN"/>
    <property type="match status" value="1"/>
</dbReference>
<name>A0A6T5MNT8_HETAK</name>
<dbReference type="GO" id="GO:0016020">
    <property type="term" value="C:membrane"/>
    <property type="evidence" value="ECO:0007669"/>
    <property type="project" value="InterPro"/>
</dbReference>
<dbReference type="SUPFAM" id="SSF58038">
    <property type="entry name" value="SNARE fusion complex"/>
    <property type="match status" value="1"/>
</dbReference>
<evidence type="ECO:0000256" key="1">
    <source>
        <dbReference type="ARBA" id="ARBA00008025"/>
    </source>
</evidence>
<dbReference type="PANTHER" id="PTHR45806">
    <property type="entry name" value="SYNAPTOBREVIN HOMOLOG YKT6"/>
    <property type="match status" value="1"/>
</dbReference>